<feature type="compositionally biased region" description="Polar residues" evidence="1">
    <location>
        <begin position="191"/>
        <end position="205"/>
    </location>
</feature>
<protein>
    <submittedName>
        <fullName evidence="3">Type VI secretion system protein TssA</fullName>
    </submittedName>
</protein>
<dbReference type="Pfam" id="PF16989">
    <property type="entry name" value="T6SS_VasJ"/>
    <property type="match status" value="1"/>
</dbReference>
<dbReference type="EMBL" id="SATR01000018">
    <property type="protein sequence ID" value="TFH91177.1"/>
    <property type="molecule type" value="Genomic_DNA"/>
</dbReference>
<dbReference type="Pfam" id="PF06812">
    <property type="entry name" value="ImpA_N"/>
    <property type="match status" value="1"/>
</dbReference>
<dbReference type="Proteomes" id="UP000297753">
    <property type="component" value="Unassembled WGS sequence"/>
</dbReference>
<reference evidence="3 4" key="1">
    <citation type="submission" date="2019-01" db="EMBL/GenBank/DDBJ databases">
        <title>Vibrio BEI176 sp. nov, a marine bacterium isolated from China: eastern marignal seas.</title>
        <authorList>
            <person name="Li B."/>
        </authorList>
    </citation>
    <scope>NUCLEOTIDE SEQUENCE [LARGE SCALE GENOMIC DNA]</scope>
    <source>
        <strain evidence="3 4">BEI176</strain>
    </source>
</reference>
<evidence type="ECO:0000313" key="4">
    <source>
        <dbReference type="Proteomes" id="UP000297753"/>
    </source>
</evidence>
<sequence>MELTQYRTCIVSPISDASPVGERLLDEPLFDFIEDQMMKVGSLSHASVQWQEVEHSTLQLLKEKSKDIKLLVYLLQCLHQDLNADRLVTSFNVMGDFISHYWQESFPAPGKRGNLPRRKFFSQMCQRFSMALDKFDFSQLDGQARDDLGSAVSAWQEVIATNDLASDMVESIAITVENQLRKASEREQVNSKESPVTSNATSSVPDTRPAPLVIDNSSGKAAKETLFKVADFLSEQEFGAALSIRVRRHALWGAISSLPDHDSNGHCLLRGMNADRAKEYRDRCSQPNLALWRQVEQSITMSPFWFEGQLLSHDIAKALGYEQWCQAIREETQAFIERFPHVTNLKFKDGEPFVSDSVKQWLESSEGLNASAPRMNSWQEQRDEVFNLAKEGGIAVAMSRINDGLVKASEPRERFYWRLLSAELLKHHHLDGMAKEQFQHLKQEAMQAQVSQWEPSLIEQLEQNTASV</sequence>
<dbReference type="PANTHER" id="PTHR37024:SF3">
    <property type="entry name" value="TYPE VI SECRETION SYSTEM PROTEIN TSSA"/>
    <property type="match status" value="1"/>
</dbReference>
<organism evidence="3 4">
    <name type="scientific">Vibrio ouci</name>
    <dbReference type="NCBI Taxonomy" id="2499078"/>
    <lineage>
        <taxon>Bacteria</taxon>
        <taxon>Pseudomonadati</taxon>
        <taxon>Pseudomonadota</taxon>
        <taxon>Gammaproteobacteria</taxon>
        <taxon>Vibrionales</taxon>
        <taxon>Vibrionaceae</taxon>
        <taxon>Vibrio</taxon>
    </lineage>
</organism>
<name>A0A4Y8WEA5_9VIBR</name>
<proteinExistence type="predicted"/>
<feature type="domain" description="ImpA N-terminal" evidence="2">
    <location>
        <begin position="12"/>
        <end position="125"/>
    </location>
</feature>
<feature type="region of interest" description="Disordered" evidence="1">
    <location>
        <begin position="183"/>
        <end position="215"/>
    </location>
</feature>
<dbReference type="PANTHER" id="PTHR37024">
    <property type="entry name" value="TYPE VI SECRETION SYSTEM DUF2094 AND IMPA-RELATED DOMAIN PROTEIN"/>
    <property type="match status" value="1"/>
</dbReference>
<dbReference type="InterPro" id="IPR017739">
    <property type="entry name" value="T6SS-assoc_VCA0119"/>
</dbReference>
<keyword evidence="4" id="KW-1185">Reference proteome</keyword>
<evidence type="ECO:0000256" key="1">
    <source>
        <dbReference type="SAM" id="MobiDB-lite"/>
    </source>
</evidence>
<gene>
    <name evidence="3" type="primary">tssA</name>
    <name evidence="3" type="ORF">ELS82_12835</name>
</gene>
<dbReference type="AlphaFoldDB" id="A0A4Y8WEA5"/>
<dbReference type="OrthoDB" id="1522895at2"/>
<dbReference type="NCBIfam" id="TIGR03362">
    <property type="entry name" value="VI_chp_7"/>
    <property type="match status" value="1"/>
</dbReference>
<dbReference type="InterPro" id="IPR010657">
    <property type="entry name" value="ImpA_N"/>
</dbReference>
<evidence type="ECO:0000259" key="2">
    <source>
        <dbReference type="Pfam" id="PF06812"/>
    </source>
</evidence>
<comment type="caution">
    <text evidence="3">The sequence shown here is derived from an EMBL/GenBank/DDBJ whole genome shotgun (WGS) entry which is preliminary data.</text>
</comment>
<evidence type="ECO:0000313" key="3">
    <source>
        <dbReference type="EMBL" id="TFH91177.1"/>
    </source>
</evidence>
<dbReference type="RefSeq" id="WP_134835820.1">
    <property type="nucleotide sequence ID" value="NZ_SATR01000018.1"/>
</dbReference>
<accession>A0A4Y8WEA5</accession>